<accession>A0ABV5WFD6</accession>
<keyword evidence="1" id="KW-1133">Transmembrane helix</keyword>
<feature type="transmembrane region" description="Helical" evidence="1">
    <location>
        <begin position="56"/>
        <end position="80"/>
    </location>
</feature>
<reference evidence="2 3" key="1">
    <citation type="submission" date="2024-09" db="EMBL/GenBank/DDBJ databases">
        <authorList>
            <person name="Sun Q."/>
            <person name="Mori K."/>
        </authorList>
    </citation>
    <scope>NUCLEOTIDE SEQUENCE [LARGE SCALE GENOMIC DNA]</scope>
    <source>
        <strain evidence="2 3">JCM 11201</strain>
    </source>
</reference>
<comment type="caution">
    <text evidence="2">The sequence shown here is derived from an EMBL/GenBank/DDBJ whole genome shotgun (WGS) entry which is preliminary data.</text>
</comment>
<keyword evidence="3" id="KW-1185">Reference proteome</keyword>
<keyword evidence="1" id="KW-0812">Transmembrane</keyword>
<gene>
    <name evidence="2" type="ORF">ACFFMS_12885</name>
</gene>
<evidence type="ECO:0000313" key="3">
    <source>
        <dbReference type="Proteomes" id="UP001589609"/>
    </source>
</evidence>
<sequence length="180" mass="20643">MKFRKKIAQQVKPKSIIWGYVACISALLYAGPHLWWGMGISVAFPGDYKSLPNNVWSIAIGFWTMGFVAVLAALFALSFIKSWGQRLPRLMLLTLGWIASVGLTFWGLGFFYLRFFIEIGRVISSPQFIYQDSNIHPIIWGYIWYSLFLIWGISLGLTVFQYQRRSLVQNGEVNKMSIDT</sequence>
<evidence type="ECO:0000256" key="1">
    <source>
        <dbReference type="SAM" id="Phobius"/>
    </source>
</evidence>
<dbReference type="RefSeq" id="WP_379949638.1">
    <property type="nucleotide sequence ID" value="NZ_JBHMAF010000068.1"/>
</dbReference>
<organism evidence="2 3">
    <name type="scientific">Ectobacillus funiculus</name>
    <dbReference type="NCBI Taxonomy" id="137993"/>
    <lineage>
        <taxon>Bacteria</taxon>
        <taxon>Bacillati</taxon>
        <taxon>Bacillota</taxon>
        <taxon>Bacilli</taxon>
        <taxon>Bacillales</taxon>
        <taxon>Bacillaceae</taxon>
        <taxon>Ectobacillus</taxon>
    </lineage>
</organism>
<dbReference type="EMBL" id="JBHMAF010000068">
    <property type="protein sequence ID" value="MFB9759334.1"/>
    <property type="molecule type" value="Genomic_DNA"/>
</dbReference>
<keyword evidence="1" id="KW-0472">Membrane</keyword>
<name>A0ABV5WFD6_9BACI</name>
<feature type="transmembrane region" description="Helical" evidence="1">
    <location>
        <begin position="137"/>
        <end position="160"/>
    </location>
</feature>
<feature type="transmembrane region" description="Helical" evidence="1">
    <location>
        <begin position="92"/>
        <end position="117"/>
    </location>
</feature>
<feature type="transmembrane region" description="Helical" evidence="1">
    <location>
        <begin position="16"/>
        <end position="36"/>
    </location>
</feature>
<dbReference type="Proteomes" id="UP001589609">
    <property type="component" value="Unassembled WGS sequence"/>
</dbReference>
<evidence type="ECO:0000313" key="2">
    <source>
        <dbReference type="EMBL" id="MFB9759334.1"/>
    </source>
</evidence>
<protein>
    <submittedName>
        <fullName evidence="2">DUF3995 domain-containing protein</fullName>
    </submittedName>
</protein>
<proteinExistence type="predicted"/>